<name>A0ACB7ZWE2_9AGAM</name>
<dbReference type="EMBL" id="MU268305">
    <property type="protein sequence ID" value="KAH7904982.1"/>
    <property type="molecule type" value="Genomic_DNA"/>
</dbReference>
<protein>
    <submittedName>
        <fullName evidence="1">Uncharacterized protein</fullName>
    </submittedName>
</protein>
<proteinExistence type="predicted"/>
<accession>A0ACB7ZWE2</accession>
<sequence>MFEDTEIIVVKGDKTIYRNIGLCSLLLTLQFVAQLLLRPQGSLFGQLIFVASLAVSWMYNSYLSSLDKENVQADILMEHVLHKPSMKKYVFGTRTTMAVFIVLVLNPADPIKALRDIIPNDIKVWKMWREMVGERIENREKLGRDSLMSMIDCDFDTLAEDERKLMGDLLQDSETGYGAYLQQCGSVLNV</sequence>
<evidence type="ECO:0000313" key="2">
    <source>
        <dbReference type="Proteomes" id="UP000790377"/>
    </source>
</evidence>
<gene>
    <name evidence="1" type="ORF">BJ138DRAFT_1165629</name>
</gene>
<reference evidence="1" key="1">
    <citation type="journal article" date="2021" name="New Phytol.">
        <title>Evolutionary innovations through gain and loss of genes in the ectomycorrhizal Boletales.</title>
        <authorList>
            <person name="Wu G."/>
            <person name="Miyauchi S."/>
            <person name="Morin E."/>
            <person name="Kuo A."/>
            <person name="Drula E."/>
            <person name="Varga T."/>
            <person name="Kohler A."/>
            <person name="Feng B."/>
            <person name="Cao Y."/>
            <person name="Lipzen A."/>
            <person name="Daum C."/>
            <person name="Hundley H."/>
            <person name="Pangilinan J."/>
            <person name="Johnson J."/>
            <person name="Barry K."/>
            <person name="LaButti K."/>
            <person name="Ng V."/>
            <person name="Ahrendt S."/>
            <person name="Min B."/>
            <person name="Choi I.G."/>
            <person name="Park H."/>
            <person name="Plett J.M."/>
            <person name="Magnuson J."/>
            <person name="Spatafora J.W."/>
            <person name="Nagy L.G."/>
            <person name="Henrissat B."/>
            <person name="Grigoriev I.V."/>
            <person name="Yang Z.L."/>
            <person name="Xu J."/>
            <person name="Martin F.M."/>
        </authorList>
    </citation>
    <scope>NUCLEOTIDE SEQUENCE</scope>
    <source>
        <strain evidence="1">ATCC 28755</strain>
    </source>
</reference>
<evidence type="ECO:0000313" key="1">
    <source>
        <dbReference type="EMBL" id="KAH7904982.1"/>
    </source>
</evidence>
<organism evidence="1 2">
    <name type="scientific">Hygrophoropsis aurantiaca</name>
    <dbReference type="NCBI Taxonomy" id="72124"/>
    <lineage>
        <taxon>Eukaryota</taxon>
        <taxon>Fungi</taxon>
        <taxon>Dikarya</taxon>
        <taxon>Basidiomycota</taxon>
        <taxon>Agaricomycotina</taxon>
        <taxon>Agaricomycetes</taxon>
        <taxon>Agaricomycetidae</taxon>
        <taxon>Boletales</taxon>
        <taxon>Coniophorineae</taxon>
        <taxon>Hygrophoropsidaceae</taxon>
        <taxon>Hygrophoropsis</taxon>
    </lineage>
</organism>
<comment type="caution">
    <text evidence="1">The sequence shown here is derived from an EMBL/GenBank/DDBJ whole genome shotgun (WGS) entry which is preliminary data.</text>
</comment>
<keyword evidence="2" id="KW-1185">Reference proteome</keyword>
<dbReference type="Proteomes" id="UP000790377">
    <property type="component" value="Unassembled WGS sequence"/>
</dbReference>